<dbReference type="Gene3D" id="3.90.226.10">
    <property type="entry name" value="2-enoyl-CoA Hydratase, Chain A, domain 1"/>
    <property type="match status" value="1"/>
</dbReference>
<dbReference type="Pfam" id="PF03572">
    <property type="entry name" value="Peptidase_S41"/>
    <property type="match status" value="1"/>
</dbReference>
<dbReference type="PROSITE" id="PS51257">
    <property type="entry name" value="PROKAR_LIPOPROTEIN"/>
    <property type="match status" value="1"/>
</dbReference>
<dbReference type="GO" id="GO:0006508">
    <property type="term" value="P:proteolysis"/>
    <property type="evidence" value="ECO:0007669"/>
    <property type="project" value="InterPro"/>
</dbReference>
<dbReference type="InterPro" id="IPR029045">
    <property type="entry name" value="ClpP/crotonase-like_dom_sf"/>
</dbReference>
<evidence type="ECO:0000259" key="1">
    <source>
        <dbReference type="SMART" id="SM00228"/>
    </source>
</evidence>
<evidence type="ECO:0000313" key="3">
    <source>
        <dbReference type="Proteomes" id="UP000288279"/>
    </source>
</evidence>
<dbReference type="GO" id="GO:0004175">
    <property type="term" value="F:endopeptidase activity"/>
    <property type="evidence" value="ECO:0007669"/>
    <property type="project" value="TreeGrafter"/>
</dbReference>
<dbReference type="PANTHER" id="PTHR32060">
    <property type="entry name" value="TAIL-SPECIFIC PROTEASE"/>
    <property type="match status" value="1"/>
</dbReference>
<gene>
    <name evidence="2" type="ORF">CWI83_10435</name>
</gene>
<dbReference type="InterPro" id="IPR041613">
    <property type="entry name" value="Pept_S41_N"/>
</dbReference>
<dbReference type="Gene3D" id="2.30.42.10">
    <property type="match status" value="1"/>
</dbReference>
<dbReference type="InterPro" id="IPR041489">
    <property type="entry name" value="PDZ_6"/>
</dbReference>
<evidence type="ECO:0000313" key="2">
    <source>
        <dbReference type="EMBL" id="RUO75539.1"/>
    </source>
</evidence>
<feature type="domain" description="PDZ" evidence="1">
    <location>
        <begin position="107"/>
        <end position="180"/>
    </location>
</feature>
<comment type="caution">
    <text evidence="2">The sequence shown here is derived from an EMBL/GenBank/DDBJ whole genome shotgun (WGS) entry which is preliminary data.</text>
</comment>
<dbReference type="Proteomes" id="UP000288279">
    <property type="component" value="Unassembled WGS sequence"/>
</dbReference>
<dbReference type="Gene3D" id="3.30.750.170">
    <property type="match status" value="1"/>
</dbReference>
<dbReference type="RefSeq" id="WP_126828751.1">
    <property type="nucleotide sequence ID" value="NZ_PIQG01000006.1"/>
</dbReference>
<dbReference type="GO" id="GO:0008236">
    <property type="term" value="F:serine-type peptidase activity"/>
    <property type="evidence" value="ECO:0007669"/>
    <property type="project" value="InterPro"/>
</dbReference>
<dbReference type="AlphaFoldDB" id="A0A432ZCA3"/>
<proteinExistence type="predicted"/>
<dbReference type="OrthoDB" id="7168509at2"/>
<dbReference type="GO" id="GO:0030288">
    <property type="term" value="C:outer membrane-bounded periplasmic space"/>
    <property type="evidence" value="ECO:0007669"/>
    <property type="project" value="TreeGrafter"/>
</dbReference>
<dbReference type="CDD" id="cd07561">
    <property type="entry name" value="Peptidase_S41_CPP_like"/>
    <property type="match status" value="1"/>
</dbReference>
<dbReference type="InterPro" id="IPR036034">
    <property type="entry name" value="PDZ_sf"/>
</dbReference>
<dbReference type="Pfam" id="PF17820">
    <property type="entry name" value="PDZ_6"/>
    <property type="match status" value="1"/>
</dbReference>
<protein>
    <submittedName>
        <fullName evidence="2">Peptidase S41</fullName>
    </submittedName>
</protein>
<dbReference type="SUPFAM" id="SSF50156">
    <property type="entry name" value="PDZ domain-like"/>
    <property type="match status" value="1"/>
</dbReference>
<organism evidence="2 3">
    <name type="scientific">Pseudidiomarina taiwanensis</name>
    <dbReference type="NCBI Taxonomy" id="337250"/>
    <lineage>
        <taxon>Bacteria</taxon>
        <taxon>Pseudomonadati</taxon>
        <taxon>Pseudomonadota</taxon>
        <taxon>Gammaproteobacteria</taxon>
        <taxon>Alteromonadales</taxon>
        <taxon>Idiomarinaceae</taxon>
        <taxon>Pseudidiomarina</taxon>
    </lineage>
</organism>
<dbReference type="SUPFAM" id="SSF52096">
    <property type="entry name" value="ClpP/crotonase"/>
    <property type="match status" value="1"/>
</dbReference>
<dbReference type="PANTHER" id="PTHR32060:SF30">
    <property type="entry name" value="CARBOXY-TERMINAL PROCESSING PROTEASE CTPA"/>
    <property type="match status" value="1"/>
</dbReference>
<dbReference type="SMART" id="SM00228">
    <property type="entry name" value="PDZ"/>
    <property type="match status" value="1"/>
</dbReference>
<accession>A0A432ZCA3</accession>
<keyword evidence="3" id="KW-1185">Reference proteome</keyword>
<reference evidence="2 3" key="1">
    <citation type="journal article" date="2011" name="Front. Microbiol.">
        <title>Genomic signatures of strain selection and enhancement in Bacillus atrophaeus var. globigii, a historical biowarfare simulant.</title>
        <authorList>
            <person name="Gibbons H.S."/>
            <person name="Broomall S.M."/>
            <person name="McNew L.A."/>
            <person name="Daligault H."/>
            <person name="Chapman C."/>
            <person name="Bruce D."/>
            <person name="Karavis M."/>
            <person name="Krepps M."/>
            <person name="McGregor P.A."/>
            <person name="Hong C."/>
            <person name="Park K.H."/>
            <person name="Akmal A."/>
            <person name="Feldman A."/>
            <person name="Lin J.S."/>
            <person name="Chang W.E."/>
            <person name="Higgs B.W."/>
            <person name="Demirev P."/>
            <person name="Lindquist J."/>
            <person name="Liem A."/>
            <person name="Fochler E."/>
            <person name="Read T.D."/>
            <person name="Tapia R."/>
            <person name="Johnson S."/>
            <person name="Bishop-Lilly K.A."/>
            <person name="Detter C."/>
            <person name="Han C."/>
            <person name="Sozhamannan S."/>
            <person name="Rosenzweig C.N."/>
            <person name="Skowronski E.W."/>
        </authorList>
    </citation>
    <scope>NUCLEOTIDE SEQUENCE [LARGE SCALE GENOMIC DNA]</scope>
    <source>
        <strain evidence="2 3">PIT1</strain>
    </source>
</reference>
<name>A0A432ZCA3_9GAMM</name>
<dbReference type="InterPro" id="IPR001478">
    <property type="entry name" value="PDZ"/>
</dbReference>
<dbReference type="EMBL" id="PIQG01000006">
    <property type="protein sequence ID" value="RUO75539.1"/>
    <property type="molecule type" value="Genomic_DNA"/>
</dbReference>
<sequence length="440" mass="47859">MNISTRALLTIALATALTGCGGGGSSGSSSGGTPPIQQCSISDQKTRFLSYMRDDYFWVQDLPSTVNLDNYADMYQLLEGIRSSQDRFSFILTEQEYQDRYVNASYAGFGFSARVTSSNQVFVNYVFADSPADLAGIQRADELVAIDGVAVTTLVQSGLYSDALGPGDVGVARQLTWRKPSGQQFTDVLTKEDVETNTVLAHDVLSIDSKQVGYFVLNSFINRTGQDLNSAYDTFNGVDELIIDVRYNGGGLTRFANQAASQAAGDNVLGRVFTNYVFNQNNQNNNFTEFFQLYEGVRQLDLNRVYVLTTGASCSSSELIINALKPFVDVVVIGSPTCGKPVGQIPELICDKRTFVVNFETVNANGEGGYFDGLPVNCSASDTLVGDWGDPNDPLLATAAQHITNGACPVAIAPEQMLTETAESTWQRGPRLIDQWRTEY</sequence>
<dbReference type="InterPro" id="IPR005151">
    <property type="entry name" value="Tail-specific_protease"/>
</dbReference>
<dbReference type="GO" id="GO:0007165">
    <property type="term" value="P:signal transduction"/>
    <property type="evidence" value="ECO:0007669"/>
    <property type="project" value="TreeGrafter"/>
</dbReference>
<dbReference type="Pfam" id="PF18294">
    <property type="entry name" value="Pept_S41_N"/>
    <property type="match status" value="1"/>
</dbReference>